<evidence type="ECO:0000256" key="1">
    <source>
        <dbReference type="ARBA" id="ARBA00005254"/>
    </source>
</evidence>
<dbReference type="Gene3D" id="3.10.129.10">
    <property type="entry name" value="Hotdog Thioesterase"/>
    <property type="match status" value="1"/>
</dbReference>
<reference evidence="3 4" key="1">
    <citation type="submission" date="2017-06" db="EMBL/GenBank/DDBJ databases">
        <authorList>
            <consortium name="Pathogen Informatics"/>
        </authorList>
    </citation>
    <scope>NUCLEOTIDE SEQUENCE [LARGE SCALE GENOMIC DNA]</scope>
    <source>
        <strain evidence="3 4">NCTC13039</strain>
    </source>
</reference>
<dbReference type="GO" id="GO:0006633">
    <property type="term" value="P:fatty acid biosynthetic process"/>
    <property type="evidence" value="ECO:0007669"/>
    <property type="project" value="InterPro"/>
</dbReference>
<protein>
    <submittedName>
        <fullName evidence="3">(3R)-hydroxyacyl-ACP dehydratase subunit HadB</fullName>
    </submittedName>
</protein>
<dbReference type="PRINTS" id="PR01483">
    <property type="entry name" value="FASYNTHASE"/>
</dbReference>
<sequence length="141" mass="15105">MSGVLFESVRVGDELPGRVVSFSREDVVAYAAVSGDRNRIHWDDSYAREVGLPGVIAHGMFTMGSASSLVEDWVGARGFVSAYRAKFTDVVPVPYAGSVQVDVAGVVKSVDEQARSVVVELSASIDNRKVLGNVRVTVVFV</sequence>
<feature type="domain" description="MaoC-like" evidence="2">
    <location>
        <begin position="21"/>
        <end position="120"/>
    </location>
</feature>
<dbReference type="KEGG" id="dco:SAMEA4475696_2083"/>
<comment type="similarity">
    <text evidence="1">Belongs to the enoyl-CoA hydratase/isomerase family.</text>
</comment>
<evidence type="ECO:0000313" key="4">
    <source>
        <dbReference type="Proteomes" id="UP000242637"/>
    </source>
</evidence>
<dbReference type="GeneID" id="63460261"/>
<dbReference type="EMBL" id="LT906453">
    <property type="protein sequence ID" value="SNV24549.1"/>
    <property type="molecule type" value="Genomic_DNA"/>
</dbReference>
<evidence type="ECO:0000259" key="2">
    <source>
        <dbReference type="Pfam" id="PF01575"/>
    </source>
</evidence>
<proteinExistence type="inferred from homology"/>
<dbReference type="Proteomes" id="UP000242637">
    <property type="component" value="Chromosome 1"/>
</dbReference>
<evidence type="ECO:0000313" key="3">
    <source>
        <dbReference type="EMBL" id="SNV24549.1"/>
    </source>
</evidence>
<dbReference type="GO" id="GO:0005835">
    <property type="term" value="C:fatty acid synthase complex"/>
    <property type="evidence" value="ECO:0007669"/>
    <property type="project" value="InterPro"/>
</dbReference>
<dbReference type="AlphaFoldDB" id="A0A239VRU4"/>
<dbReference type="RefSeq" id="WP_028326565.1">
    <property type="nucleotide sequence ID" value="NZ_JAAFNI010000001.1"/>
</dbReference>
<keyword evidence="4" id="KW-1185">Reference proteome</keyword>
<dbReference type="InterPro" id="IPR003965">
    <property type="entry name" value="Fatty_acid_synthase"/>
</dbReference>
<accession>A0A239VRU4</accession>
<dbReference type="InterPro" id="IPR029069">
    <property type="entry name" value="HotDog_dom_sf"/>
</dbReference>
<dbReference type="InterPro" id="IPR002539">
    <property type="entry name" value="MaoC-like_dom"/>
</dbReference>
<dbReference type="OrthoDB" id="9800237at2"/>
<gene>
    <name evidence="3" type="ORF">SAMEA4475696_02083</name>
</gene>
<organism evidence="3 4">
    <name type="scientific">Dermatophilus congolensis</name>
    <dbReference type="NCBI Taxonomy" id="1863"/>
    <lineage>
        <taxon>Bacteria</taxon>
        <taxon>Bacillati</taxon>
        <taxon>Actinomycetota</taxon>
        <taxon>Actinomycetes</taxon>
        <taxon>Micrococcales</taxon>
        <taxon>Dermatophilaceae</taxon>
        <taxon>Dermatophilus</taxon>
    </lineage>
</organism>
<dbReference type="SUPFAM" id="SSF54637">
    <property type="entry name" value="Thioesterase/thiol ester dehydrase-isomerase"/>
    <property type="match status" value="1"/>
</dbReference>
<name>A0A239VRU4_9MICO</name>
<dbReference type="STRING" id="1121387.GCA_000429885_00451"/>
<dbReference type="PANTHER" id="PTHR43841">
    <property type="entry name" value="3-HYDROXYACYL-THIOESTER DEHYDRATASE HTDX-RELATED"/>
    <property type="match status" value="1"/>
</dbReference>
<dbReference type="GO" id="GO:0004312">
    <property type="term" value="F:fatty acid synthase activity"/>
    <property type="evidence" value="ECO:0007669"/>
    <property type="project" value="InterPro"/>
</dbReference>
<dbReference type="Pfam" id="PF01575">
    <property type="entry name" value="MaoC_dehydratas"/>
    <property type="match status" value="1"/>
</dbReference>
<dbReference type="PANTHER" id="PTHR43841:SF3">
    <property type="entry name" value="(3R)-HYDROXYACYL-ACP DEHYDRATASE SUBUNIT HADB"/>
    <property type="match status" value="1"/>
</dbReference>